<dbReference type="RefSeq" id="WP_170210718.1">
    <property type="nucleotide sequence ID" value="NZ_BJML01000011.1"/>
</dbReference>
<evidence type="ECO:0000313" key="2">
    <source>
        <dbReference type="Proteomes" id="UP000319525"/>
    </source>
</evidence>
<sequence length="55" mass="6006">MTARLVAEHTRTPIFEGDVEKIVEAVSLGGGFAWYMPRVAAEGSLWERVAEGGTR</sequence>
<evidence type="ECO:0000313" key="1">
    <source>
        <dbReference type="EMBL" id="GEB46980.1"/>
    </source>
</evidence>
<accession>A0A4Y3QSF7</accession>
<protein>
    <submittedName>
        <fullName evidence="1">Uncharacterized protein</fullName>
    </submittedName>
</protein>
<gene>
    <name evidence="1" type="ORF">MTE01_29250</name>
</gene>
<comment type="caution">
    <text evidence="1">The sequence shown here is derived from an EMBL/GenBank/DDBJ whole genome shotgun (WGS) entry which is preliminary data.</text>
</comment>
<reference evidence="1 2" key="1">
    <citation type="submission" date="2019-06" db="EMBL/GenBank/DDBJ databases">
        <title>Whole genome shotgun sequence of Microbacterium testaceum NBRC 12675.</title>
        <authorList>
            <person name="Hosoyama A."/>
            <person name="Uohara A."/>
            <person name="Ohji S."/>
            <person name="Ichikawa N."/>
        </authorList>
    </citation>
    <scope>NUCLEOTIDE SEQUENCE [LARGE SCALE GENOMIC DNA]</scope>
    <source>
        <strain evidence="1 2">NBRC 12675</strain>
    </source>
</reference>
<dbReference type="GeneID" id="57146111"/>
<name>A0A4Y3QSF7_MICTE</name>
<dbReference type="AlphaFoldDB" id="A0A4Y3QSF7"/>
<proteinExistence type="predicted"/>
<dbReference type="EMBL" id="BJML01000011">
    <property type="protein sequence ID" value="GEB46980.1"/>
    <property type="molecule type" value="Genomic_DNA"/>
</dbReference>
<organism evidence="1 2">
    <name type="scientific">Microbacterium testaceum</name>
    <name type="common">Aureobacterium testaceum</name>
    <name type="synonym">Brevibacterium testaceum</name>
    <dbReference type="NCBI Taxonomy" id="2033"/>
    <lineage>
        <taxon>Bacteria</taxon>
        <taxon>Bacillati</taxon>
        <taxon>Actinomycetota</taxon>
        <taxon>Actinomycetes</taxon>
        <taxon>Micrococcales</taxon>
        <taxon>Microbacteriaceae</taxon>
        <taxon>Microbacterium</taxon>
    </lineage>
</organism>
<dbReference type="Proteomes" id="UP000319525">
    <property type="component" value="Unassembled WGS sequence"/>
</dbReference>